<dbReference type="PANTHER" id="PTHR47584:SF14">
    <property type="entry name" value="L10-INTERACTING MYB DOMAIN-CONTAINING PROTEIN-LIKE"/>
    <property type="match status" value="1"/>
</dbReference>
<dbReference type="PANTHER" id="PTHR47584">
    <property type="match status" value="1"/>
</dbReference>
<dbReference type="EMBL" id="JAFEMO010000002">
    <property type="protein sequence ID" value="KAH7575436.1"/>
    <property type="molecule type" value="Genomic_DNA"/>
</dbReference>
<protein>
    <recommendedName>
        <fullName evidence="2">Myb/SANT-like domain-containing protein</fullName>
    </recommendedName>
</protein>
<evidence type="ECO:0000256" key="1">
    <source>
        <dbReference type="SAM" id="MobiDB-lite"/>
    </source>
</evidence>
<gene>
    <name evidence="3" type="ORF">JRO89_XS02G0111700</name>
</gene>
<dbReference type="Pfam" id="PF12776">
    <property type="entry name" value="Myb_DNA-bind_3"/>
    <property type="match status" value="1"/>
</dbReference>
<feature type="region of interest" description="Disordered" evidence="1">
    <location>
        <begin position="184"/>
        <end position="207"/>
    </location>
</feature>
<keyword evidence="4" id="KW-1185">Reference proteome</keyword>
<organism evidence="3 4">
    <name type="scientific">Xanthoceras sorbifolium</name>
    <dbReference type="NCBI Taxonomy" id="99658"/>
    <lineage>
        <taxon>Eukaryota</taxon>
        <taxon>Viridiplantae</taxon>
        <taxon>Streptophyta</taxon>
        <taxon>Embryophyta</taxon>
        <taxon>Tracheophyta</taxon>
        <taxon>Spermatophyta</taxon>
        <taxon>Magnoliopsida</taxon>
        <taxon>eudicotyledons</taxon>
        <taxon>Gunneridae</taxon>
        <taxon>Pentapetalae</taxon>
        <taxon>rosids</taxon>
        <taxon>malvids</taxon>
        <taxon>Sapindales</taxon>
        <taxon>Sapindaceae</taxon>
        <taxon>Xanthoceroideae</taxon>
        <taxon>Xanthoceras</taxon>
    </lineage>
</organism>
<dbReference type="Proteomes" id="UP000827721">
    <property type="component" value="Unassembled WGS sequence"/>
</dbReference>
<reference evidence="3 4" key="1">
    <citation type="submission" date="2021-02" db="EMBL/GenBank/DDBJ databases">
        <title>Plant Genome Project.</title>
        <authorList>
            <person name="Zhang R.-G."/>
        </authorList>
    </citation>
    <scope>NUCLEOTIDE SEQUENCE [LARGE SCALE GENOMIC DNA]</scope>
    <source>
        <tissue evidence="3">Leaves</tissue>
    </source>
</reference>
<evidence type="ECO:0000313" key="3">
    <source>
        <dbReference type="EMBL" id="KAH7575436.1"/>
    </source>
</evidence>
<evidence type="ECO:0000313" key="4">
    <source>
        <dbReference type="Proteomes" id="UP000827721"/>
    </source>
</evidence>
<proteinExistence type="predicted"/>
<dbReference type="InterPro" id="IPR045026">
    <property type="entry name" value="LIMYB"/>
</dbReference>
<accession>A0ABQ8IFI0</accession>
<feature type="domain" description="Myb/SANT-like" evidence="2">
    <location>
        <begin position="11"/>
        <end position="105"/>
    </location>
</feature>
<comment type="caution">
    <text evidence="3">The sequence shown here is derived from an EMBL/GenBank/DDBJ whole genome shotgun (WGS) entry which is preliminary data.</text>
</comment>
<sequence>MEPYDVDGNAEWSTRIEAIFIRILHEHVKKDDLQTSTLHMKVWNTICNDLFQQTQRQFTIMQLKSKFNRLRKKHGEFSDLIAHTGFSWDPISNIVTASEVVWAEYIKKVPAVKPYQKKGLEHYEILKDIFNSITVTAQPHFFSSQVIVLSDDDSEVDDNFINFEVDVGKETADVDFDSIEILPKKKNGKRPSQSIGPSNDRHKKKWDSYPEAARFTEVTAKSAESTNNSYEQYIVTECVEALES</sequence>
<name>A0ABQ8IFI0_9ROSI</name>
<evidence type="ECO:0000259" key="2">
    <source>
        <dbReference type="Pfam" id="PF12776"/>
    </source>
</evidence>
<dbReference type="InterPro" id="IPR024752">
    <property type="entry name" value="Myb/SANT-like_dom"/>
</dbReference>